<evidence type="ECO:0000313" key="1">
    <source>
        <dbReference type="EMBL" id="ATE57829.1"/>
    </source>
</evidence>
<accession>A0A290ZFT0</accession>
<sequence length="118" mass="13610">MDDWLRSRFTPEQHRLVGGMPLVAMPLSVEVESAGVGRAWVPDDVIAGWAHMNFDARRKVDQSDASMIALLIRQGWTWDDIAFLLGFEEEREAQEWYADLAVRLWKAPLRRPRLVFGD</sequence>
<evidence type="ECO:0000313" key="2">
    <source>
        <dbReference type="Proteomes" id="UP000218505"/>
    </source>
</evidence>
<dbReference type="Proteomes" id="UP000218505">
    <property type="component" value="Chromosome"/>
</dbReference>
<protein>
    <submittedName>
        <fullName evidence="1">Uncharacterized protein</fullName>
    </submittedName>
</protein>
<organism evidence="1 2">
    <name type="scientific">Actinosynnema pretiosum</name>
    <dbReference type="NCBI Taxonomy" id="42197"/>
    <lineage>
        <taxon>Bacteria</taxon>
        <taxon>Bacillati</taxon>
        <taxon>Actinomycetota</taxon>
        <taxon>Actinomycetes</taxon>
        <taxon>Pseudonocardiales</taxon>
        <taxon>Pseudonocardiaceae</taxon>
        <taxon>Actinosynnema</taxon>
    </lineage>
</organism>
<dbReference type="KEGG" id="apre:CNX65_34705"/>
<proteinExistence type="predicted"/>
<keyword evidence="2" id="KW-1185">Reference proteome</keyword>
<name>A0A290ZFT0_9PSEU</name>
<dbReference type="EMBL" id="CP023445">
    <property type="protein sequence ID" value="ATE57829.1"/>
    <property type="molecule type" value="Genomic_DNA"/>
</dbReference>
<reference evidence="1" key="1">
    <citation type="submission" date="2017-09" db="EMBL/GenBank/DDBJ databases">
        <title>Complete Genome Sequence of ansamitocin-producing Bacterium Actinosynnema pretiosum X47.</title>
        <authorList>
            <person name="Cao G."/>
            <person name="Zong G."/>
            <person name="Zhong C."/>
            <person name="Fu J."/>
        </authorList>
    </citation>
    <scope>NUCLEOTIDE SEQUENCE [LARGE SCALE GENOMIC DNA]</scope>
    <source>
        <strain evidence="1">X47</strain>
    </source>
</reference>
<gene>
    <name evidence="1" type="ORF">CNX65_34705</name>
</gene>
<dbReference type="AlphaFoldDB" id="A0A290ZFT0"/>
<dbReference type="RefSeq" id="WP_096497473.1">
    <property type="nucleotide sequence ID" value="NZ_CP023445.1"/>
</dbReference>